<sequence length="69" mass="8230">MKWSFKSNLGSTFNFVLIQSRRLSHSLEFHLSLIFETSLTQITLILRQDRNLDRNKNYLLLLLPMYSLI</sequence>
<protein>
    <submittedName>
        <fullName evidence="1">Uncharacterized protein</fullName>
    </submittedName>
</protein>
<reference evidence="1" key="1">
    <citation type="submission" date="2019-06" db="EMBL/GenBank/DDBJ databases">
        <authorList>
            <person name="Zheng W."/>
        </authorList>
    </citation>
    <scope>NUCLEOTIDE SEQUENCE</scope>
    <source>
        <strain evidence="1">QDHG01</strain>
    </source>
</reference>
<name>A0A8J8NH31_HALGN</name>
<comment type="caution">
    <text evidence="1">The sequence shown here is derived from an EMBL/GenBank/DDBJ whole genome shotgun (WGS) entry which is preliminary data.</text>
</comment>
<proteinExistence type="predicted"/>
<dbReference type="Proteomes" id="UP000785679">
    <property type="component" value="Unassembled WGS sequence"/>
</dbReference>
<accession>A0A8J8NH31</accession>
<organism evidence="1 2">
    <name type="scientific">Halteria grandinella</name>
    <dbReference type="NCBI Taxonomy" id="5974"/>
    <lineage>
        <taxon>Eukaryota</taxon>
        <taxon>Sar</taxon>
        <taxon>Alveolata</taxon>
        <taxon>Ciliophora</taxon>
        <taxon>Intramacronucleata</taxon>
        <taxon>Spirotrichea</taxon>
        <taxon>Stichotrichia</taxon>
        <taxon>Sporadotrichida</taxon>
        <taxon>Halteriidae</taxon>
        <taxon>Halteria</taxon>
    </lineage>
</organism>
<keyword evidence="2" id="KW-1185">Reference proteome</keyword>
<evidence type="ECO:0000313" key="1">
    <source>
        <dbReference type="EMBL" id="TNV74933.1"/>
    </source>
</evidence>
<gene>
    <name evidence="1" type="ORF">FGO68_gene16229</name>
</gene>
<dbReference type="EMBL" id="RRYP01016544">
    <property type="protein sequence ID" value="TNV74933.1"/>
    <property type="molecule type" value="Genomic_DNA"/>
</dbReference>
<evidence type="ECO:0000313" key="2">
    <source>
        <dbReference type="Proteomes" id="UP000785679"/>
    </source>
</evidence>
<dbReference type="AlphaFoldDB" id="A0A8J8NH31"/>